<feature type="compositionally biased region" description="Acidic residues" evidence="2">
    <location>
        <begin position="152"/>
        <end position="165"/>
    </location>
</feature>
<feature type="region of interest" description="Disordered" evidence="2">
    <location>
        <begin position="146"/>
        <end position="170"/>
    </location>
</feature>
<evidence type="ECO:0000313" key="3">
    <source>
        <dbReference type="EMBL" id="CCX32791.1"/>
    </source>
</evidence>
<dbReference type="STRING" id="1076935.U4LVS5"/>
<dbReference type="EMBL" id="HF935907">
    <property type="protein sequence ID" value="CCX32791.1"/>
    <property type="molecule type" value="Genomic_DNA"/>
</dbReference>
<organism evidence="3 4">
    <name type="scientific">Pyronema omphalodes (strain CBS 100304)</name>
    <name type="common">Pyronema confluens</name>
    <dbReference type="NCBI Taxonomy" id="1076935"/>
    <lineage>
        <taxon>Eukaryota</taxon>
        <taxon>Fungi</taxon>
        <taxon>Dikarya</taxon>
        <taxon>Ascomycota</taxon>
        <taxon>Pezizomycotina</taxon>
        <taxon>Pezizomycetes</taxon>
        <taxon>Pezizales</taxon>
        <taxon>Pyronemataceae</taxon>
        <taxon>Pyronema</taxon>
    </lineage>
</organism>
<sequence length="343" mass="38070">MSAKRRAEQEIPGTSSFTGDAASPSSPNETPARKKRGGRLPGAQSFTRGDKMRAFAVIRKIRPSDTNAWRMVAVEYNKDALVMNRRARDGEFLRKFFTDLLVDGYGKSSGELADDAKWDVKYAKEIMDGNDDNQLRLQLTASFLSDPNASYQEDEEAGEEDDTGDDMQVGDAENVVEGDDVALAAAQLSQNFTAAMLATPDPMDFQQPLILSTKPSLQKIKPKTPSDNIPFTPQSLSVNGASEMMSRQVDVAVDRDRDTHILGRLVASVEKEMQNNGRVAMSLLESQLARADARLDKLEGRNEKLEYKNERLEKENSQLKDEIRELRSKIAILEAQHTNGNPS</sequence>
<dbReference type="PANTHER" id="PTHR34409:SF1">
    <property type="entry name" value="MYB-LIKE DOMAIN-CONTAINING PROTEIN"/>
    <property type="match status" value="1"/>
</dbReference>
<evidence type="ECO:0000256" key="2">
    <source>
        <dbReference type="SAM" id="MobiDB-lite"/>
    </source>
</evidence>
<reference evidence="3 4" key="1">
    <citation type="journal article" date="2013" name="PLoS Genet.">
        <title>The genome and development-dependent transcriptomes of Pyronema confluens: a window into fungal evolution.</title>
        <authorList>
            <person name="Traeger S."/>
            <person name="Altegoer F."/>
            <person name="Freitag M."/>
            <person name="Gabaldon T."/>
            <person name="Kempken F."/>
            <person name="Kumar A."/>
            <person name="Marcet-Houben M."/>
            <person name="Poggeler S."/>
            <person name="Stajich J.E."/>
            <person name="Nowrousian M."/>
        </authorList>
    </citation>
    <scope>NUCLEOTIDE SEQUENCE [LARGE SCALE GENOMIC DNA]</scope>
    <source>
        <strain evidence="4">CBS 100304</strain>
        <tissue evidence="3">Vegetative mycelium</tissue>
    </source>
</reference>
<dbReference type="PANTHER" id="PTHR34409">
    <property type="entry name" value="SET DOMAIN-CONTAINING PROTEIN"/>
    <property type="match status" value="1"/>
</dbReference>
<protein>
    <submittedName>
        <fullName evidence="3">Uncharacterized protein</fullName>
    </submittedName>
</protein>
<proteinExistence type="predicted"/>
<feature type="compositionally biased region" description="Polar residues" evidence="2">
    <location>
        <begin position="12"/>
        <end position="29"/>
    </location>
</feature>
<evidence type="ECO:0000313" key="4">
    <source>
        <dbReference type="Proteomes" id="UP000018144"/>
    </source>
</evidence>
<name>U4LVS5_PYROM</name>
<dbReference type="Proteomes" id="UP000018144">
    <property type="component" value="Unassembled WGS sequence"/>
</dbReference>
<gene>
    <name evidence="3" type="ORF">PCON_13642</name>
</gene>
<accession>U4LVS5</accession>
<dbReference type="OrthoDB" id="5430025at2759"/>
<feature type="coiled-coil region" evidence="1">
    <location>
        <begin position="281"/>
        <end position="336"/>
    </location>
</feature>
<keyword evidence="1" id="KW-0175">Coiled coil</keyword>
<keyword evidence="4" id="KW-1185">Reference proteome</keyword>
<feature type="region of interest" description="Disordered" evidence="2">
    <location>
        <begin position="1"/>
        <end position="46"/>
    </location>
</feature>
<evidence type="ECO:0000256" key="1">
    <source>
        <dbReference type="SAM" id="Coils"/>
    </source>
</evidence>
<dbReference type="AlphaFoldDB" id="U4LVS5"/>